<dbReference type="Proteomes" id="UP000711488">
    <property type="component" value="Unassembled WGS sequence"/>
</dbReference>
<dbReference type="InterPro" id="IPR001148">
    <property type="entry name" value="CA_dom"/>
</dbReference>
<evidence type="ECO:0000259" key="3">
    <source>
        <dbReference type="PROSITE" id="PS51144"/>
    </source>
</evidence>
<comment type="caution">
    <text evidence="4">The sequence shown here is derived from an EMBL/GenBank/DDBJ whole genome shotgun (WGS) entry which is preliminary data.</text>
</comment>
<dbReference type="EMBL" id="JQDR03010031">
    <property type="protein sequence ID" value="KAA0194798.1"/>
    <property type="molecule type" value="Genomic_DNA"/>
</dbReference>
<organism evidence="4">
    <name type="scientific">Hyalella azteca</name>
    <name type="common">Amphipod</name>
    <dbReference type="NCBI Taxonomy" id="294128"/>
    <lineage>
        <taxon>Eukaryota</taxon>
        <taxon>Metazoa</taxon>
        <taxon>Ecdysozoa</taxon>
        <taxon>Arthropoda</taxon>
        <taxon>Crustacea</taxon>
        <taxon>Multicrustacea</taxon>
        <taxon>Malacostraca</taxon>
        <taxon>Eumalacostraca</taxon>
        <taxon>Peracarida</taxon>
        <taxon>Amphipoda</taxon>
        <taxon>Senticaudata</taxon>
        <taxon>Talitrida</taxon>
        <taxon>Talitroidea</taxon>
        <taxon>Hyalellidae</taxon>
        <taxon>Hyalella</taxon>
    </lineage>
</organism>
<evidence type="ECO:0000256" key="2">
    <source>
        <dbReference type="SAM" id="MobiDB-lite"/>
    </source>
</evidence>
<dbReference type="GO" id="GO:0004089">
    <property type="term" value="F:carbonate dehydratase activity"/>
    <property type="evidence" value="ECO:0007669"/>
    <property type="project" value="InterPro"/>
</dbReference>
<feature type="compositionally biased region" description="Polar residues" evidence="2">
    <location>
        <begin position="94"/>
        <end position="107"/>
    </location>
</feature>
<dbReference type="PANTHER" id="PTHR18952">
    <property type="entry name" value="CARBONIC ANHYDRASE"/>
    <property type="match status" value="1"/>
</dbReference>
<feature type="region of interest" description="Disordered" evidence="2">
    <location>
        <begin position="85"/>
        <end position="132"/>
    </location>
</feature>
<dbReference type="AlphaFoldDB" id="A0A6A0H218"/>
<dbReference type="Pfam" id="PF00194">
    <property type="entry name" value="Carb_anhydrase"/>
    <property type="match status" value="1"/>
</dbReference>
<dbReference type="PROSITE" id="PS51144">
    <property type="entry name" value="ALPHA_CA_2"/>
    <property type="match status" value="1"/>
</dbReference>
<dbReference type="PANTHER" id="PTHR18952:SF208">
    <property type="entry name" value="CARBONIC ANHYDRASE XA-RELATED"/>
    <property type="match status" value="1"/>
</dbReference>
<reference evidence="4" key="1">
    <citation type="submission" date="2014-08" db="EMBL/GenBank/DDBJ databases">
        <authorList>
            <person name="Murali S."/>
            <person name="Richards S."/>
            <person name="Bandaranaike D."/>
            <person name="Bellair M."/>
            <person name="Blankenburg K."/>
            <person name="Chao H."/>
            <person name="Dinh H."/>
            <person name="Doddapaneni H."/>
            <person name="Dugan-Rocha S."/>
            <person name="Elkadiri S."/>
            <person name="Gnanaolivu R."/>
            <person name="Hughes D."/>
            <person name="Lee S."/>
            <person name="Li M."/>
            <person name="Ming W."/>
            <person name="Munidasa M."/>
            <person name="Muniz J."/>
            <person name="Nguyen L."/>
            <person name="Osuji N."/>
            <person name="Pu L.-L."/>
            <person name="Puazo M."/>
            <person name="Skinner E."/>
            <person name="Qu C."/>
            <person name="Quiroz J."/>
            <person name="Raj R."/>
            <person name="Weissenberger G."/>
            <person name="Xin Y."/>
            <person name="Zou X."/>
            <person name="Han Y."/>
            <person name="Worley K."/>
            <person name="Muzny D."/>
            <person name="Gibbs R."/>
        </authorList>
    </citation>
    <scope>NUCLEOTIDE SEQUENCE</scope>
    <source>
        <strain evidence="4">HAZT.00-mixed</strain>
        <tissue evidence="4">Whole organism</tissue>
    </source>
</reference>
<dbReference type="SUPFAM" id="SSF51069">
    <property type="entry name" value="Carbonic anhydrase"/>
    <property type="match status" value="1"/>
</dbReference>
<dbReference type="Gene3D" id="3.10.200.10">
    <property type="entry name" value="Alpha carbonic anhydrase"/>
    <property type="match status" value="1"/>
</dbReference>
<feature type="domain" description="Alpha-carbonic anhydrase" evidence="3">
    <location>
        <begin position="1"/>
        <end position="116"/>
    </location>
</feature>
<dbReference type="GO" id="GO:0006730">
    <property type="term" value="P:one-carbon metabolic process"/>
    <property type="evidence" value="ECO:0007669"/>
    <property type="project" value="TreeGrafter"/>
</dbReference>
<gene>
    <name evidence="4" type="ORF">HAZT_HAZT009330</name>
</gene>
<comment type="similarity">
    <text evidence="1">Belongs to the alpha-carbonic anhydrase family.</text>
</comment>
<dbReference type="InterPro" id="IPR023561">
    <property type="entry name" value="Carbonic_anhydrase_a-class"/>
</dbReference>
<evidence type="ECO:0000256" key="1">
    <source>
        <dbReference type="ARBA" id="ARBA00010718"/>
    </source>
</evidence>
<dbReference type="InterPro" id="IPR036398">
    <property type="entry name" value="CA_dom_sf"/>
</dbReference>
<dbReference type="GO" id="GO:0008270">
    <property type="term" value="F:zinc ion binding"/>
    <property type="evidence" value="ECO:0007669"/>
    <property type="project" value="InterPro"/>
</dbReference>
<evidence type="ECO:0000313" key="4">
    <source>
        <dbReference type="EMBL" id="KAA0194798.1"/>
    </source>
</evidence>
<protein>
    <recommendedName>
        <fullName evidence="3">Alpha-carbonic anhydrase domain-containing protein</fullName>
    </recommendedName>
</protein>
<reference evidence="4" key="3">
    <citation type="submission" date="2019-06" db="EMBL/GenBank/DDBJ databases">
        <authorList>
            <person name="Poynton C."/>
            <person name="Hasenbein S."/>
            <person name="Benoit J.B."/>
            <person name="Sepulveda M.S."/>
            <person name="Poelchau M.F."/>
            <person name="Murali S.C."/>
            <person name="Chen S."/>
            <person name="Glastad K.M."/>
            <person name="Werren J.H."/>
            <person name="Vineis J.H."/>
            <person name="Bowen J.L."/>
            <person name="Friedrich M."/>
            <person name="Jones J."/>
            <person name="Robertson H.M."/>
            <person name="Feyereisen R."/>
            <person name="Mechler-Hickson A."/>
            <person name="Mathers N."/>
            <person name="Lee C.E."/>
            <person name="Colbourne J.K."/>
            <person name="Biales A."/>
            <person name="Johnston J.S."/>
            <person name="Wellborn G.A."/>
            <person name="Rosendale A.J."/>
            <person name="Cridge A.G."/>
            <person name="Munoz-Torres M.C."/>
            <person name="Bain P.A."/>
            <person name="Manny A.R."/>
            <person name="Major K.M."/>
            <person name="Lambert F.N."/>
            <person name="Vulpe C.D."/>
            <person name="Tuck P."/>
            <person name="Blalock B.J."/>
            <person name="Lin Y.-Y."/>
            <person name="Smith M.E."/>
            <person name="Ochoa-Acuna H."/>
            <person name="Chen M.-J.M."/>
            <person name="Childers C.P."/>
            <person name="Qu J."/>
            <person name="Dugan S."/>
            <person name="Lee S.L."/>
            <person name="Chao H."/>
            <person name="Dinh H."/>
            <person name="Han Y."/>
            <person name="Doddapaneni H."/>
            <person name="Worley K.C."/>
            <person name="Muzny D.M."/>
            <person name="Gibbs R.A."/>
            <person name="Richards S."/>
        </authorList>
    </citation>
    <scope>NUCLEOTIDE SEQUENCE</scope>
    <source>
        <strain evidence="4">HAZT.00-mixed</strain>
        <tissue evidence="4">Whole organism</tissue>
    </source>
</reference>
<dbReference type="SMART" id="SM01057">
    <property type="entry name" value="Carb_anhydrase"/>
    <property type="match status" value="1"/>
</dbReference>
<accession>A0A6A0H218</accession>
<reference evidence="4" key="2">
    <citation type="journal article" date="2018" name="Environ. Sci. Technol.">
        <title>The Toxicogenome of Hyalella azteca: A Model for Sediment Ecotoxicology and Evolutionary Toxicology.</title>
        <authorList>
            <person name="Poynton H.C."/>
            <person name="Hasenbein S."/>
            <person name="Benoit J.B."/>
            <person name="Sepulveda M.S."/>
            <person name="Poelchau M.F."/>
            <person name="Hughes D.S.T."/>
            <person name="Murali S.C."/>
            <person name="Chen S."/>
            <person name="Glastad K.M."/>
            <person name="Goodisman M.A.D."/>
            <person name="Werren J.H."/>
            <person name="Vineis J.H."/>
            <person name="Bowen J.L."/>
            <person name="Friedrich M."/>
            <person name="Jones J."/>
            <person name="Robertson H.M."/>
            <person name="Feyereisen R."/>
            <person name="Mechler-Hickson A."/>
            <person name="Mathers N."/>
            <person name="Lee C.E."/>
            <person name="Colbourne J.K."/>
            <person name="Biales A."/>
            <person name="Johnston J.S."/>
            <person name="Wellborn G.A."/>
            <person name="Rosendale A.J."/>
            <person name="Cridge A.G."/>
            <person name="Munoz-Torres M.C."/>
            <person name="Bain P.A."/>
            <person name="Manny A.R."/>
            <person name="Major K.M."/>
            <person name="Lambert F.N."/>
            <person name="Vulpe C.D."/>
            <person name="Tuck P."/>
            <person name="Blalock B.J."/>
            <person name="Lin Y.Y."/>
            <person name="Smith M.E."/>
            <person name="Ochoa-Acuna H."/>
            <person name="Chen M.M."/>
            <person name="Childers C.P."/>
            <person name="Qu J."/>
            <person name="Dugan S."/>
            <person name="Lee S.L."/>
            <person name="Chao H."/>
            <person name="Dinh H."/>
            <person name="Han Y."/>
            <person name="Doddapaneni H."/>
            <person name="Worley K.C."/>
            <person name="Muzny D.M."/>
            <person name="Gibbs R.A."/>
            <person name="Richards S."/>
        </authorList>
    </citation>
    <scope>NUCLEOTIDE SEQUENCE</scope>
    <source>
        <strain evidence="4">HAZT.00-mixed</strain>
        <tissue evidence="4">Whole organism</tissue>
    </source>
</reference>
<proteinExistence type="inferred from homology"/>
<name>A0A6A0H218_HYAAZ</name>
<sequence length="132" mass="14682">MGLWEAEGRQSNPFIDAVLEHLPAVRQGGTSSWVRNAPLRSIFTTSHFLTYDGSLTEPPCEETVTWVLLNRSAYISSQQLQQLQNLRRQGQGQTSPTVGNVRPTQPLHSRPVRTNIPPHLLVSRPSTSLPTS</sequence>